<dbReference type="RefSeq" id="WP_026124814.1">
    <property type="nucleotide sequence ID" value="NZ_BAZE01000005.1"/>
</dbReference>
<feature type="transmembrane region" description="Helical" evidence="1">
    <location>
        <begin position="62"/>
        <end position="83"/>
    </location>
</feature>
<evidence type="ECO:0000313" key="3">
    <source>
        <dbReference type="EMBL" id="MFB8768115.1"/>
    </source>
</evidence>
<dbReference type="Pfam" id="PF13559">
    <property type="entry name" value="DUF4129"/>
    <property type="match status" value="1"/>
</dbReference>
<keyword evidence="1" id="KW-1133">Transmembrane helix</keyword>
<sequence>MTLPMIVPLETTGEEGRRRAIQELSDPLYRGREPSFLDRFIAWLDEMLGRLVMAGDGVIPGWVWALIILVVLLVLIVALIVFLRPSRSRRAGAPVHEGTVLSAADHRAASDRHEAAGEFAEAVTERLRAISVDLEERTIVSPRPGRTATELADEASSTLPGEAEALREGTRIFNDVVYGDRPATAESARTLRELDVRLAAARPANAGATTVEEERR</sequence>
<dbReference type="GeneID" id="91391644"/>
<evidence type="ECO:0000313" key="4">
    <source>
        <dbReference type="Proteomes" id="UP001585053"/>
    </source>
</evidence>
<keyword evidence="4" id="KW-1185">Reference proteome</keyword>
<dbReference type="EMBL" id="JAYMRS010000003">
    <property type="protein sequence ID" value="MFB8768115.1"/>
    <property type="molecule type" value="Genomic_DNA"/>
</dbReference>
<evidence type="ECO:0000259" key="2">
    <source>
        <dbReference type="Pfam" id="PF13559"/>
    </source>
</evidence>
<organism evidence="3 4">
    <name type="scientific">Nocardiopsis alba</name>
    <dbReference type="NCBI Taxonomy" id="53437"/>
    <lineage>
        <taxon>Bacteria</taxon>
        <taxon>Bacillati</taxon>
        <taxon>Actinomycetota</taxon>
        <taxon>Actinomycetes</taxon>
        <taxon>Streptosporangiales</taxon>
        <taxon>Nocardiopsidaceae</taxon>
        <taxon>Nocardiopsis</taxon>
    </lineage>
</organism>
<evidence type="ECO:0000256" key="1">
    <source>
        <dbReference type="SAM" id="Phobius"/>
    </source>
</evidence>
<gene>
    <name evidence="3" type="ORF">VSQ78_10420</name>
</gene>
<accession>A0ABV5DU37</accession>
<dbReference type="InterPro" id="IPR025403">
    <property type="entry name" value="TgpA-like_C"/>
</dbReference>
<dbReference type="Proteomes" id="UP001585053">
    <property type="component" value="Unassembled WGS sequence"/>
</dbReference>
<protein>
    <submittedName>
        <fullName evidence="3">DUF4129 domain-containing protein</fullName>
    </submittedName>
</protein>
<keyword evidence="1" id="KW-0812">Transmembrane</keyword>
<reference evidence="3 4" key="1">
    <citation type="submission" date="2024-01" db="EMBL/GenBank/DDBJ databases">
        <title>Genome mining of biosynthetic gene clusters to explore secondary metabolites of Streptomyces sp.</title>
        <authorList>
            <person name="Baig A."/>
            <person name="Ajitkumar Shintre N."/>
            <person name="Kumar H."/>
            <person name="Anbarasu A."/>
            <person name="Ramaiah S."/>
        </authorList>
    </citation>
    <scope>NUCLEOTIDE SEQUENCE [LARGE SCALE GENOMIC DNA]</scope>
    <source>
        <strain evidence="3 4">A01</strain>
    </source>
</reference>
<proteinExistence type="predicted"/>
<name>A0ABV5DU37_9ACTN</name>
<keyword evidence="1" id="KW-0472">Membrane</keyword>
<comment type="caution">
    <text evidence="3">The sequence shown here is derived from an EMBL/GenBank/DDBJ whole genome shotgun (WGS) entry which is preliminary data.</text>
</comment>
<feature type="domain" description="Protein-glutamine gamma-glutamyltransferase-like C-terminal" evidence="2">
    <location>
        <begin position="127"/>
        <end position="195"/>
    </location>
</feature>